<organism evidence="3 4">
    <name type="scientific">Paractinoplanes rishiriensis</name>
    <dbReference type="NCBI Taxonomy" id="1050105"/>
    <lineage>
        <taxon>Bacteria</taxon>
        <taxon>Bacillati</taxon>
        <taxon>Actinomycetota</taxon>
        <taxon>Actinomycetes</taxon>
        <taxon>Micromonosporales</taxon>
        <taxon>Micromonosporaceae</taxon>
        <taxon>Paractinoplanes</taxon>
    </lineage>
</organism>
<feature type="region of interest" description="Disordered" evidence="2">
    <location>
        <begin position="1"/>
        <end position="21"/>
    </location>
</feature>
<evidence type="ECO:0000313" key="3">
    <source>
        <dbReference type="EMBL" id="GIF02409.1"/>
    </source>
</evidence>
<evidence type="ECO:0000313" key="4">
    <source>
        <dbReference type="Proteomes" id="UP000636960"/>
    </source>
</evidence>
<protein>
    <submittedName>
        <fullName evidence="3">Uncharacterized protein</fullName>
    </submittedName>
</protein>
<keyword evidence="1" id="KW-0175">Coiled coil</keyword>
<dbReference type="AlphaFoldDB" id="A0A919KBV2"/>
<dbReference type="EMBL" id="BOMV01000136">
    <property type="protein sequence ID" value="GIF02409.1"/>
    <property type="molecule type" value="Genomic_DNA"/>
</dbReference>
<keyword evidence="4" id="KW-1185">Reference proteome</keyword>
<name>A0A919KBV2_9ACTN</name>
<reference evidence="3" key="1">
    <citation type="submission" date="2021-01" db="EMBL/GenBank/DDBJ databases">
        <title>Whole genome shotgun sequence of Actinoplanes rishiriensis NBRC 108556.</title>
        <authorList>
            <person name="Komaki H."/>
            <person name="Tamura T."/>
        </authorList>
    </citation>
    <scope>NUCLEOTIDE SEQUENCE</scope>
    <source>
        <strain evidence="3">NBRC 108556</strain>
    </source>
</reference>
<sequence length="109" mass="11778">MVGAPSRFDVNREPNNGRGPVDFKISSGALDKSLIEFKLAKSTSLMLNLENQVEIYEKANKTHQSMKVIIAYTDADLAKTTTVLAKLDLTGNPAVVVIDARTEPSASTV</sequence>
<feature type="coiled-coil region" evidence="1">
    <location>
        <begin position="39"/>
        <end position="66"/>
    </location>
</feature>
<dbReference type="Proteomes" id="UP000636960">
    <property type="component" value="Unassembled WGS sequence"/>
</dbReference>
<evidence type="ECO:0000256" key="2">
    <source>
        <dbReference type="SAM" id="MobiDB-lite"/>
    </source>
</evidence>
<comment type="caution">
    <text evidence="3">The sequence shown here is derived from an EMBL/GenBank/DDBJ whole genome shotgun (WGS) entry which is preliminary data.</text>
</comment>
<gene>
    <name evidence="3" type="ORF">Ari01nite_98730</name>
</gene>
<evidence type="ECO:0000256" key="1">
    <source>
        <dbReference type="SAM" id="Coils"/>
    </source>
</evidence>
<proteinExistence type="predicted"/>
<accession>A0A919KBV2</accession>